<name>A0A4Y2WR80_ARAVE</name>
<reference evidence="2 3" key="1">
    <citation type="journal article" date="2019" name="Sci. Rep.">
        <title>Orb-weaving spider Araneus ventricosus genome elucidates the spidroin gene catalogue.</title>
        <authorList>
            <person name="Kono N."/>
            <person name="Nakamura H."/>
            <person name="Ohtoshi R."/>
            <person name="Moran D.A.P."/>
            <person name="Shinohara A."/>
            <person name="Yoshida Y."/>
            <person name="Fujiwara M."/>
            <person name="Mori M."/>
            <person name="Tomita M."/>
            <person name="Arakawa K."/>
        </authorList>
    </citation>
    <scope>NUCLEOTIDE SEQUENCE [LARGE SCALE GENOMIC DNA]</scope>
</reference>
<dbReference type="OrthoDB" id="10030726at2759"/>
<dbReference type="Proteomes" id="UP000499080">
    <property type="component" value="Unassembled WGS sequence"/>
</dbReference>
<evidence type="ECO:0000256" key="1">
    <source>
        <dbReference type="SAM" id="MobiDB-lite"/>
    </source>
</evidence>
<keyword evidence="3" id="KW-1185">Reference proteome</keyword>
<organism evidence="2 3">
    <name type="scientific">Araneus ventricosus</name>
    <name type="common">Orbweaver spider</name>
    <name type="synonym">Epeira ventricosa</name>
    <dbReference type="NCBI Taxonomy" id="182803"/>
    <lineage>
        <taxon>Eukaryota</taxon>
        <taxon>Metazoa</taxon>
        <taxon>Ecdysozoa</taxon>
        <taxon>Arthropoda</taxon>
        <taxon>Chelicerata</taxon>
        <taxon>Arachnida</taxon>
        <taxon>Araneae</taxon>
        <taxon>Araneomorphae</taxon>
        <taxon>Entelegynae</taxon>
        <taxon>Araneoidea</taxon>
        <taxon>Araneidae</taxon>
        <taxon>Araneus</taxon>
    </lineage>
</organism>
<proteinExistence type="predicted"/>
<sequence>MAFRNAYHRTVEETPAFLLYGRDPVMPYDLIFSDPIRTYSDTPSYAQQLVNRLQFTYTLVGKSRGKDTFPCIQDSSKNHCSSSHSLERQPDEDETSKLYPPYTLPYKDPGEDVFIPLNQQIASSSAVSTPAVTNNSQTGVLPRSCPYDLRPRNANGFVY</sequence>
<gene>
    <name evidence="2" type="ORF">AVEN_180865_1</name>
</gene>
<accession>A0A4Y2WR80</accession>
<dbReference type="AlphaFoldDB" id="A0A4Y2WR80"/>
<comment type="caution">
    <text evidence="2">The sequence shown here is derived from an EMBL/GenBank/DDBJ whole genome shotgun (WGS) entry which is preliminary data.</text>
</comment>
<dbReference type="EMBL" id="BGPR01064774">
    <property type="protein sequence ID" value="GBO39689.1"/>
    <property type="molecule type" value="Genomic_DNA"/>
</dbReference>
<feature type="region of interest" description="Disordered" evidence="1">
    <location>
        <begin position="75"/>
        <end position="100"/>
    </location>
</feature>
<protein>
    <submittedName>
        <fullName evidence="2">Uncharacterized protein</fullName>
    </submittedName>
</protein>
<evidence type="ECO:0000313" key="2">
    <source>
        <dbReference type="EMBL" id="GBO39689.1"/>
    </source>
</evidence>
<evidence type="ECO:0000313" key="3">
    <source>
        <dbReference type="Proteomes" id="UP000499080"/>
    </source>
</evidence>